<gene>
    <name evidence="1" type="ORF">AB0301_09295</name>
</gene>
<dbReference type="InterPro" id="IPR007253">
    <property type="entry name" value="Cell_wall-bd_2"/>
</dbReference>
<dbReference type="InterPro" id="IPR051922">
    <property type="entry name" value="Bact_Sporulation_Assoc"/>
</dbReference>
<dbReference type="RefSeq" id="WP_206494365.1">
    <property type="nucleotide sequence ID" value="NZ_JBFBMH010000011.1"/>
</dbReference>
<sequence length="685" mass="71950">MSRRAPHSRSALRIARFLTVLVAVTAVVVGTVAPVTVATASAAQGTSVNLARTAGDPAQTGIVKSSLAGFSAGNIISDAVFTNKSTMTEAQIQSFFNGKVSKCQSGYVCLKDFKISSVNRPADAYCSGYTGAANESAARIIYRVAQSCNINPQVLIVMLQKEQGLISHTWPSPWRYDMALGQGCPDTAPCDPNFVGFFHQIYGAARQMQIYMEGKWFQWYAPGKTWGILYHPNASCGRGNVYVANKATAALYYYTPYQPNTAALRAGYGEGNSCSSYGNRNFYNYFTDWFGPTQISTFTVSPPTVSGYVLPGQRVTATPRFSPQPQSVSYQWFRNGQPIAGATGRTYDIVTSDVGTALFVRATAKSPGYRDATAESTHYAVRSVTVDRAFGAGREETAVAASALAWPTGTRTVYLATSQDFADALSSAPAAGRAGGSLLLTRSASLSEVVGQELRRLAPTKIVLLGGPAVLSDQLLNQVKSVVPAATVSRLFGIDRYATSRAIAEASGASESILIATGTDFPDALSAAAAGSTARQPVILVNGGDSTVNAETRAMIAKLGAKKVTIVGGASVVSSGIETSLRGLGLTVTRLSGGDRYGTNVAVNAAFFPASAPRALVASGEDFPDALSAAALAGRLSVPMLLSEQECVRMNATDFLRQRGTTAITLVGGPGVLTDDGVKQLQLCG</sequence>
<dbReference type="PANTHER" id="PTHR30032">
    <property type="entry name" value="N-ACETYLMURAMOYL-L-ALANINE AMIDASE-RELATED"/>
    <property type="match status" value="1"/>
</dbReference>
<dbReference type="Proteomes" id="UP001553715">
    <property type="component" value="Unassembled WGS sequence"/>
</dbReference>
<dbReference type="PANTHER" id="PTHR30032:SF8">
    <property type="entry name" value="GERMINATION-SPECIFIC N-ACETYLMURAMOYL-L-ALANINE AMIDASE"/>
    <property type="match status" value="1"/>
</dbReference>
<dbReference type="EMBL" id="JBFBMH010000011">
    <property type="protein sequence ID" value="MEW1975256.1"/>
    <property type="molecule type" value="Genomic_DNA"/>
</dbReference>
<protein>
    <submittedName>
        <fullName evidence="1">Cell wall-binding repeat-containing protein</fullName>
    </submittedName>
</protein>
<keyword evidence="2" id="KW-1185">Reference proteome</keyword>
<evidence type="ECO:0000313" key="2">
    <source>
        <dbReference type="Proteomes" id="UP001553715"/>
    </source>
</evidence>
<evidence type="ECO:0000313" key="1">
    <source>
        <dbReference type="EMBL" id="MEW1975256.1"/>
    </source>
</evidence>
<reference evidence="1 2" key="1">
    <citation type="submission" date="2024-06" db="EMBL/GenBank/DDBJ databases">
        <title>The Natural Products Discovery Center: Release of the First 8490 Sequenced Strains for Exploring Actinobacteria Biosynthetic Diversity.</title>
        <authorList>
            <person name="Kalkreuter E."/>
            <person name="Kautsar S.A."/>
            <person name="Yang D."/>
            <person name="Bader C.D."/>
            <person name="Teijaro C.N."/>
            <person name="Fluegel L."/>
            <person name="Davis C.M."/>
            <person name="Simpson J.R."/>
            <person name="Lauterbach L."/>
            <person name="Steele A.D."/>
            <person name="Gui C."/>
            <person name="Meng S."/>
            <person name="Li G."/>
            <person name="Viehrig K."/>
            <person name="Ye F."/>
            <person name="Su P."/>
            <person name="Kiefer A.F."/>
            <person name="Nichols A."/>
            <person name="Cepeda A.J."/>
            <person name="Yan W."/>
            <person name="Fan B."/>
            <person name="Jiang Y."/>
            <person name="Adhikari A."/>
            <person name="Zheng C.-J."/>
            <person name="Schuster L."/>
            <person name="Cowan T.M."/>
            <person name="Smanski M.J."/>
            <person name="Chevrette M.G."/>
            <person name="De Carvalho L.P.S."/>
            <person name="Shen B."/>
        </authorList>
    </citation>
    <scope>NUCLEOTIDE SEQUENCE [LARGE SCALE GENOMIC DNA]</scope>
    <source>
        <strain evidence="1 2">NPDC077434</strain>
    </source>
</reference>
<name>A0ABV3LH75_9MICO</name>
<dbReference type="Gene3D" id="2.60.40.2700">
    <property type="match status" value="1"/>
</dbReference>
<dbReference type="Gene3D" id="3.40.50.12090">
    <property type="match status" value="1"/>
</dbReference>
<accession>A0ABV3LH75</accession>
<proteinExistence type="predicted"/>
<dbReference type="Pfam" id="PF04122">
    <property type="entry name" value="CW_binding_2"/>
    <property type="match status" value="3"/>
</dbReference>
<comment type="caution">
    <text evidence="1">The sequence shown here is derived from an EMBL/GenBank/DDBJ whole genome shotgun (WGS) entry which is preliminary data.</text>
</comment>
<organism evidence="1 2">
    <name type="scientific">Microbacterium profundi</name>
    <dbReference type="NCBI Taxonomy" id="450380"/>
    <lineage>
        <taxon>Bacteria</taxon>
        <taxon>Bacillati</taxon>
        <taxon>Actinomycetota</taxon>
        <taxon>Actinomycetes</taxon>
        <taxon>Micrococcales</taxon>
        <taxon>Microbacteriaceae</taxon>
        <taxon>Microbacterium</taxon>
    </lineage>
</organism>